<sequence length="252" mass="28799">MKMKVENLLFKFFIIWYICGVILLSFDLLPLWLEWSNVMFLFLAGLLACIYFLKLFGWKFGIAICSVIFVFSFSIEYLGAAFGVLFGDYSYTDRFTPNLFDVPIAIGFAWLMVMGTSHAIATRIVPKGNLLRLIIGASIAVVIDLIIDPVAFKVKQYWIWDGPGMYYDIPFSNFVGWFIVAFLLHVVIFLIQKRTGNIRTNPIWEGRMILLFGLIVAMFVLLGLIGQLWLASSLTSLLTVVILIMAYKRRII</sequence>
<reference evidence="2 3" key="1">
    <citation type="submission" date="2019-03" db="EMBL/GenBank/DDBJ databases">
        <title>Complete genome sequence of Paenisporosarcina antarctica CGMCC 1.6503T.</title>
        <authorList>
            <person name="Rong J.-C."/>
            <person name="Chi N.-Y."/>
            <person name="Zhang Q.-F."/>
        </authorList>
    </citation>
    <scope>NUCLEOTIDE SEQUENCE [LARGE SCALE GENOMIC DNA]</scope>
    <source>
        <strain evidence="2 3">CGMCC 1.6503</strain>
    </source>
</reference>
<dbReference type="RefSeq" id="WP_134207956.1">
    <property type="nucleotide sequence ID" value="NZ_CP038015.1"/>
</dbReference>
<feature type="transmembrane region" description="Helical" evidence="1">
    <location>
        <begin position="60"/>
        <end position="82"/>
    </location>
</feature>
<feature type="transmembrane region" description="Helical" evidence="1">
    <location>
        <begin position="12"/>
        <end position="29"/>
    </location>
</feature>
<name>A0A4P6ZTP2_9BACL</name>
<gene>
    <name evidence="2" type="ORF">E2636_00250</name>
</gene>
<keyword evidence="1" id="KW-1133">Transmembrane helix</keyword>
<feature type="transmembrane region" description="Helical" evidence="1">
    <location>
        <begin position="35"/>
        <end position="53"/>
    </location>
</feature>
<keyword evidence="1" id="KW-0472">Membrane</keyword>
<dbReference type="PANTHER" id="PTHR39419:SF1">
    <property type="entry name" value="SLL0814 PROTEIN"/>
    <property type="match status" value="1"/>
</dbReference>
<proteinExistence type="predicted"/>
<dbReference type="AlphaFoldDB" id="A0A4P6ZTP2"/>
<feature type="transmembrane region" description="Helical" evidence="1">
    <location>
        <begin position="133"/>
        <end position="154"/>
    </location>
</feature>
<organism evidence="2 3">
    <name type="scientific">Paenisporosarcina antarctica</name>
    <dbReference type="NCBI Taxonomy" id="417367"/>
    <lineage>
        <taxon>Bacteria</taxon>
        <taxon>Bacillati</taxon>
        <taxon>Bacillota</taxon>
        <taxon>Bacilli</taxon>
        <taxon>Bacillales</taxon>
        <taxon>Caryophanaceae</taxon>
        <taxon>Paenisporosarcina</taxon>
    </lineage>
</organism>
<feature type="transmembrane region" description="Helical" evidence="1">
    <location>
        <begin position="203"/>
        <end position="222"/>
    </location>
</feature>
<keyword evidence="3" id="KW-1185">Reference proteome</keyword>
<dbReference type="Pfam" id="PF04240">
    <property type="entry name" value="Caroten_synth"/>
    <property type="match status" value="1"/>
</dbReference>
<dbReference type="InterPro" id="IPR007354">
    <property type="entry name" value="CruF-like"/>
</dbReference>
<dbReference type="PANTHER" id="PTHR39419">
    <property type="entry name" value="SLL0814 PROTEIN"/>
    <property type="match status" value="1"/>
</dbReference>
<protein>
    <submittedName>
        <fullName evidence="2">Carotenoid biosynthesis protein</fullName>
    </submittedName>
</protein>
<evidence type="ECO:0000313" key="2">
    <source>
        <dbReference type="EMBL" id="QBP39681.1"/>
    </source>
</evidence>
<dbReference type="EMBL" id="CP038015">
    <property type="protein sequence ID" value="QBP39681.1"/>
    <property type="molecule type" value="Genomic_DNA"/>
</dbReference>
<dbReference type="OrthoDB" id="9811293at2"/>
<evidence type="ECO:0000256" key="1">
    <source>
        <dbReference type="SAM" id="Phobius"/>
    </source>
</evidence>
<accession>A0A4P6ZTP2</accession>
<feature type="transmembrane region" description="Helical" evidence="1">
    <location>
        <begin position="102"/>
        <end position="121"/>
    </location>
</feature>
<evidence type="ECO:0000313" key="3">
    <source>
        <dbReference type="Proteomes" id="UP000294292"/>
    </source>
</evidence>
<feature type="transmembrane region" description="Helical" evidence="1">
    <location>
        <begin position="228"/>
        <end position="247"/>
    </location>
</feature>
<dbReference type="Proteomes" id="UP000294292">
    <property type="component" value="Chromosome"/>
</dbReference>
<keyword evidence="1" id="KW-0812">Transmembrane</keyword>
<dbReference type="KEGG" id="panc:E2636_00250"/>
<feature type="transmembrane region" description="Helical" evidence="1">
    <location>
        <begin position="174"/>
        <end position="191"/>
    </location>
</feature>